<dbReference type="InterPro" id="IPR018247">
    <property type="entry name" value="EF_Hand_1_Ca_BS"/>
</dbReference>
<dbReference type="GO" id="GO:0016020">
    <property type="term" value="C:membrane"/>
    <property type="evidence" value="ECO:0007669"/>
    <property type="project" value="TreeGrafter"/>
</dbReference>
<comment type="caution">
    <text evidence="5">The sequence shown here is derived from an EMBL/GenBank/DDBJ whole genome shotgun (WGS) entry which is preliminary data.</text>
</comment>
<dbReference type="PROSITE" id="PS00018">
    <property type="entry name" value="EF_HAND_1"/>
    <property type="match status" value="2"/>
</dbReference>
<dbReference type="Gene3D" id="1.10.238.10">
    <property type="entry name" value="EF-hand"/>
    <property type="match status" value="2"/>
</dbReference>
<dbReference type="PROSITE" id="PS50222">
    <property type="entry name" value="EF_HAND_2"/>
    <property type="match status" value="4"/>
</dbReference>
<evidence type="ECO:0000313" key="6">
    <source>
        <dbReference type="Proteomes" id="UP000663862"/>
    </source>
</evidence>
<reference evidence="5" key="1">
    <citation type="submission" date="2021-02" db="EMBL/GenBank/DDBJ databases">
        <authorList>
            <person name="Nowell W R."/>
        </authorList>
    </citation>
    <scope>NUCLEOTIDE SEQUENCE</scope>
</reference>
<dbReference type="EMBL" id="CAJOBQ010000535">
    <property type="protein sequence ID" value="CAF4375933.1"/>
    <property type="molecule type" value="Genomic_DNA"/>
</dbReference>
<evidence type="ECO:0000256" key="3">
    <source>
        <dbReference type="ARBA" id="ARBA00022837"/>
    </source>
</evidence>
<dbReference type="PANTHER" id="PTHR23055">
    <property type="entry name" value="CALCIUM BINDING PROTEINS"/>
    <property type="match status" value="1"/>
</dbReference>
<keyword evidence="1" id="KW-0479">Metal-binding</keyword>
<name>A0A820MQ58_9BILA</name>
<dbReference type="GO" id="GO:0005509">
    <property type="term" value="F:calcium ion binding"/>
    <property type="evidence" value="ECO:0007669"/>
    <property type="project" value="InterPro"/>
</dbReference>
<dbReference type="InterPro" id="IPR011992">
    <property type="entry name" value="EF-hand-dom_pair"/>
</dbReference>
<dbReference type="CDD" id="cd00051">
    <property type="entry name" value="EFh"/>
    <property type="match status" value="1"/>
</dbReference>
<feature type="domain" description="EF-hand" evidence="4">
    <location>
        <begin position="80"/>
        <end position="115"/>
    </location>
</feature>
<evidence type="ECO:0000256" key="2">
    <source>
        <dbReference type="ARBA" id="ARBA00022737"/>
    </source>
</evidence>
<dbReference type="Proteomes" id="UP000663862">
    <property type="component" value="Unassembled WGS sequence"/>
</dbReference>
<dbReference type="GO" id="GO:0005829">
    <property type="term" value="C:cytosol"/>
    <property type="evidence" value="ECO:0007669"/>
    <property type="project" value="TreeGrafter"/>
</dbReference>
<feature type="domain" description="EF-hand" evidence="4">
    <location>
        <begin position="210"/>
        <end position="245"/>
    </location>
</feature>
<dbReference type="SUPFAM" id="SSF47473">
    <property type="entry name" value="EF-hand"/>
    <property type="match status" value="2"/>
</dbReference>
<proteinExistence type="predicted"/>
<keyword evidence="3" id="KW-0106">Calcium</keyword>
<keyword evidence="2" id="KW-0677">Repeat</keyword>
<dbReference type="InterPro" id="IPR002048">
    <property type="entry name" value="EF_hand_dom"/>
</dbReference>
<evidence type="ECO:0000313" key="5">
    <source>
        <dbReference type="EMBL" id="CAF4375933.1"/>
    </source>
</evidence>
<dbReference type="AlphaFoldDB" id="A0A820MQ58"/>
<dbReference type="Pfam" id="PF13202">
    <property type="entry name" value="EF-hand_5"/>
    <property type="match status" value="2"/>
</dbReference>
<feature type="domain" description="EF-hand" evidence="4">
    <location>
        <begin position="116"/>
        <end position="151"/>
    </location>
</feature>
<sequence>MGSAQSAHLVSIELSPKEVALLKANTQFSENGKYISALSKYILLLLLYRNPNGFLKDCPGGRLDKEKFVELYQQLYPRGQADNYSKHAFSTFDINHDGSIDFQEFLLAISASSRGNIDERLAATFDVFNISNDGLIDKKELTKVLSAMYDLVGEIDRTGDRDSKTRTANIIAKLDMCGDKKLSKAEFVAGGRLDKEKFVDIYREFYPSDEPDNYCKYAFTIFDTNHDGLVDFSEFLLEMTATSQGDLDDRLIVSFEMYDISKDELIDLKELTTLLTAMVHFVLNPAVQRNFVFLFFLRYDLVGVTDRTGDRASKNCAANILAKLDVSDEKTEHS</sequence>
<evidence type="ECO:0000259" key="4">
    <source>
        <dbReference type="PROSITE" id="PS50222"/>
    </source>
</evidence>
<feature type="domain" description="EF-hand" evidence="4">
    <location>
        <begin position="246"/>
        <end position="281"/>
    </location>
</feature>
<dbReference type="PANTHER" id="PTHR23055:SF69">
    <property type="entry name" value="NEURONAL CALCIUM SENSOR 2"/>
    <property type="match status" value="1"/>
</dbReference>
<evidence type="ECO:0000256" key="1">
    <source>
        <dbReference type="ARBA" id="ARBA00022723"/>
    </source>
</evidence>
<gene>
    <name evidence="5" type="ORF">TSG867_LOCUS11229</name>
</gene>
<organism evidence="5 6">
    <name type="scientific">Rotaria socialis</name>
    <dbReference type="NCBI Taxonomy" id="392032"/>
    <lineage>
        <taxon>Eukaryota</taxon>
        <taxon>Metazoa</taxon>
        <taxon>Spiralia</taxon>
        <taxon>Gnathifera</taxon>
        <taxon>Rotifera</taxon>
        <taxon>Eurotatoria</taxon>
        <taxon>Bdelloidea</taxon>
        <taxon>Philodinida</taxon>
        <taxon>Philodinidae</taxon>
        <taxon>Rotaria</taxon>
    </lineage>
</organism>
<accession>A0A820MQ58</accession>
<dbReference type="SMART" id="SM00054">
    <property type="entry name" value="EFh"/>
    <property type="match status" value="5"/>
</dbReference>
<dbReference type="InterPro" id="IPR028846">
    <property type="entry name" value="Recoverin"/>
</dbReference>
<protein>
    <recommendedName>
        <fullName evidence="4">EF-hand domain-containing protein</fullName>
    </recommendedName>
</protein>